<keyword evidence="2" id="KW-0238">DNA-binding</keyword>
<evidence type="ECO:0000256" key="3">
    <source>
        <dbReference type="ARBA" id="ARBA00023163"/>
    </source>
</evidence>
<dbReference type="GO" id="GO:0005829">
    <property type="term" value="C:cytosol"/>
    <property type="evidence" value="ECO:0007669"/>
    <property type="project" value="TreeGrafter"/>
</dbReference>
<protein>
    <submittedName>
        <fullName evidence="5">Crp/Fnr family transcriptional regulator</fullName>
    </submittedName>
</protein>
<dbReference type="InterPro" id="IPR014710">
    <property type="entry name" value="RmlC-like_jellyroll"/>
</dbReference>
<evidence type="ECO:0000259" key="4">
    <source>
        <dbReference type="PROSITE" id="PS51063"/>
    </source>
</evidence>
<evidence type="ECO:0000313" key="6">
    <source>
        <dbReference type="Proteomes" id="UP000465305"/>
    </source>
</evidence>
<dbReference type="EMBL" id="BLKY01000001">
    <property type="protein sequence ID" value="GFG86061.1"/>
    <property type="molecule type" value="Genomic_DNA"/>
</dbReference>
<dbReference type="InterPro" id="IPR036388">
    <property type="entry name" value="WH-like_DNA-bd_sf"/>
</dbReference>
<name>A0A7I9YBH0_MYCAL</name>
<dbReference type="SUPFAM" id="SSF51206">
    <property type="entry name" value="cAMP-binding domain-like"/>
    <property type="match status" value="1"/>
</dbReference>
<sequence length="239" mass="26764">MSDDPFRRNAILGQLPEAEYARMRSVLQLEQAEMKQTAYEPSVPISRLYFPLSAVYSLVGSVDGRLAVEVATIGHEGFVGLPVYLGAATSPQTAFCQVPGDTAAIDAEDFRRAMARDGGLHALLGRYTQTTMVQISQNVICNRSHPAEQRMARWLLTTHDRVGRDEFPLTQEFLAQMLGVHRPTVSETAQRIQAGNMIRYRRGVITITDRQLLEQLACDCYRIVKAEFDAIINYRGEGR</sequence>
<dbReference type="PROSITE" id="PS51063">
    <property type="entry name" value="HTH_CRP_2"/>
    <property type="match status" value="1"/>
</dbReference>
<dbReference type="AlphaFoldDB" id="A0A7I9YBH0"/>
<dbReference type="PANTHER" id="PTHR24567">
    <property type="entry name" value="CRP FAMILY TRANSCRIPTIONAL REGULATORY PROTEIN"/>
    <property type="match status" value="1"/>
</dbReference>
<dbReference type="Pfam" id="PF13545">
    <property type="entry name" value="HTH_Crp_2"/>
    <property type="match status" value="1"/>
</dbReference>
<dbReference type="GO" id="GO:0003677">
    <property type="term" value="F:DNA binding"/>
    <property type="evidence" value="ECO:0007669"/>
    <property type="project" value="UniProtKB-KW"/>
</dbReference>
<dbReference type="PANTHER" id="PTHR24567:SF74">
    <property type="entry name" value="HTH-TYPE TRANSCRIPTIONAL REGULATOR ARCR"/>
    <property type="match status" value="1"/>
</dbReference>
<dbReference type="InterPro" id="IPR036390">
    <property type="entry name" value="WH_DNA-bd_sf"/>
</dbReference>
<dbReference type="GO" id="GO:0003700">
    <property type="term" value="F:DNA-binding transcription factor activity"/>
    <property type="evidence" value="ECO:0007669"/>
    <property type="project" value="TreeGrafter"/>
</dbReference>
<dbReference type="Gene3D" id="2.60.120.10">
    <property type="entry name" value="Jelly Rolls"/>
    <property type="match status" value="1"/>
</dbReference>
<dbReference type="SUPFAM" id="SSF46785">
    <property type="entry name" value="Winged helix' DNA-binding domain"/>
    <property type="match status" value="1"/>
</dbReference>
<dbReference type="Proteomes" id="UP000465305">
    <property type="component" value="Unassembled WGS sequence"/>
</dbReference>
<keyword evidence="3" id="KW-0804">Transcription</keyword>
<accession>A0A7I9YBH0</accession>
<dbReference type="InterPro" id="IPR012318">
    <property type="entry name" value="HTH_CRP"/>
</dbReference>
<reference evidence="5 6" key="1">
    <citation type="journal article" date="2019" name="Emerg. Microbes Infect.">
        <title>Comprehensive subspecies identification of 175 nontuberculous mycobacteria species based on 7547 genomic profiles.</title>
        <authorList>
            <person name="Matsumoto Y."/>
            <person name="Kinjo T."/>
            <person name="Motooka D."/>
            <person name="Nabeya D."/>
            <person name="Jung N."/>
            <person name="Uechi K."/>
            <person name="Horii T."/>
            <person name="Iida T."/>
            <person name="Fujita J."/>
            <person name="Nakamura S."/>
        </authorList>
    </citation>
    <scope>NUCLEOTIDE SEQUENCE [LARGE SCALE GENOMIC DNA]</scope>
    <source>
        <strain evidence="5 6">JCM 30723</strain>
    </source>
</reference>
<dbReference type="InterPro" id="IPR018490">
    <property type="entry name" value="cNMP-bd_dom_sf"/>
</dbReference>
<organism evidence="5 6">
    <name type="scientific">Mycolicibacter algericus</name>
    <name type="common">Mycobacterium algericum</name>
    <dbReference type="NCBI Taxonomy" id="1288388"/>
    <lineage>
        <taxon>Bacteria</taxon>
        <taxon>Bacillati</taxon>
        <taxon>Actinomycetota</taxon>
        <taxon>Actinomycetes</taxon>
        <taxon>Mycobacteriales</taxon>
        <taxon>Mycobacteriaceae</taxon>
        <taxon>Mycolicibacter</taxon>
    </lineage>
</organism>
<dbReference type="RefSeq" id="WP_083035889.1">
    <property type="nucleotide sequence ID" value="NZ_BLKY01000001.1"/>
</dbReference>
<feature type="domain" description="HTH crp-type" evidence="4">
    <location>
        <begin position="145"/>
        <end position="211"/>
    </location>
</feature>
<comment type="caution">
    <text evidence="5">The sequence shown here is derived from an EMBL/GenBank/DDBJ whole genome shotgun (WGS) entry which is preliminary data.</text>
</comment>
<gene>
    <name evidence="5" type="ORF">MALGJ_27370</name>
</gene>
<keyword evidence="1" id="KW-0805">Transcription regulation</keyword>
<proteinExistence type="predicted"/>
<dbReference type="Gene3D" id="1.10.10.10">
    <property type="entry name" value="Winged helix-like DNA-binding domain superfamily/Winged helix DNA-binding domain"/>
    <property type="match status" value="1"/>
</dbReference>
<dbReference type="InterPro" id="IPR050397">
    <property type="entry name" value="Env_Response_Regulators"/>
</dbReference>
<evidence type="ECO:0000313" key="5">
    <source>
        <dbReference type="EMBL" id="GFG86061.1"/>
    </source>
</evidence>
<evidence type="ECO:0000256" key="1">
    <source>
        <dbReference type="ARBA" id="ARBA00023015"/>
    </source>
</evidence>
<evidence type="ECO:0000256" key="2">
    <source>
        <dbReference type="ARBA" id="ARBA00023125"/>
    </source>
</evidence>